<protein>
    <submittedName>
        <fullName evidence="3">Arylesterase</fullName>
    </submittedName>
</protein>
<dbReference type="SUPFAM" id="SSF52266">
    <property type="entry name" value="SGNH hydrolase"/>
    <property type="match status" value="1"/>
</dbReference>
<dbReference type="InterPro" id="IPR013830">
    <property type="entry name" value="SGNH_hydro"/>
</dbReference>
<evidence type="ECO:0000256" key="1">
    <source>
        <dbReference type="SAM" id="MobiDB-lite"/>
    </source>
</evidence>
<dbReference type="Proteomes" id="UP000559010">
    <property type="component" value="Unassembled WGS sequence"/>
</dbReference>
<dbReference type="GO" id="GO:0004622">
    <property type="term" value="F:phosphatidylcholine lysophospholipase activity"/>
    <property type="evidence" value="ECO:0007669"/>
    <property type="project" value="TreeGrafter"/>
</dbReference>
<gene>
    <name evidence="3" type="ORF">HH304_07075</name>
</gene>
<feature type="compositionally biased region" description="Basic and acidic residues" evidence="1">
    <location>
        <begin position="23"/>
        <end position="36"/>
    </location>
</feature>
<dbReference type="PANTHER" id="PTHR30383">
    <property type="entry name" value="THIOESTERASE 1/PROTEASE 1/LYSOPHOSPHOLIPASE L1"/>
    <property type="match status" value="1"/>
</dbReference>
<dbReference type="AlphaFoldDB" id="A0A848IUZ5"/>
<comment type="caution">
    <text evidence="3">The sequence shown here is derived from an EMBL/GenBank/DDBJ whole genome shotgun (WGS) entry which is preliminary data.</text>
</comment>
<dbReference type="PANTHER" id="PTHR30383:SF5">
    <property type="entry name" value="SGNH HYDROLASE-TYPE ESTERASE DOMAIN-CONTAINING PROTEIN"/>
    <property type="match status" value="1"/>
</dbReference>
<feature type="region of interest" description="Disordered" evidence="1">
    <location>
        <begin position="16"/>
        <end position="36"/>
    </location>
</feature>
<dbReference type="RefSeq" id="WP_169679545.1">
    <property type="nucleotide sequence ID" value="NZ_JABBNU010000004.1"/>
</dbReference>
<dbReference type="InterPro" id="IPR051532">
    <property type="entry name" value="Ester_Hydrolysis_Enzymes"/>
</dbReference>
<keyword evidence="4" id="KW-1185">Reference proteome</keyword>
<dbReference type="CDD" id="cd01822">
    <property type="entry name" value="Lysophospholipase_L1_like"/>
    <property type="match status" value="1"/>
</dbReference>
<evidence type="ECO:0000259" key="2">
    <source>
        <dbReference type="Pfam" id="PF13472"/>
    </source>
</evidence>
<accession>A0A848IUZ5</accession>
<name>A0A848IUZ5_9BACT</name>
<organism evidence="3 4">
    <name type="scientific">Marinigracilibium pacificum</name>
    <dbReference type="NCBI Taxonomy" id="2729599"/>
    <lineage>
        <taxon>Bacteria</taxon>
        <taxon>Pseudomonadati</taxon>
        <taxon>Bacteroidota</taxon>
        <taxon>Cytophagia</taxon>
        <taxon>Cytophagales</taxon>
        <taxon>Flammeovirgaceae</taxon>
        <taxon>Marinigracilibium</taxon>
    </lineage>
</organism>
<reference evidence="3 4" key="1">
    <citation type="submission" date="2020-04" db="EMBL/GenBank/DDBJ databases">
        <title>Flammeovirgaceae bacterium KN852 isolated from deep sea.</title>
        <authorList>
            <person name="Zhang D.-C."/>
        </authorList>
    </citation>
    <scope>NUCLEOTIDE SEQUENCE [LARGE SCALE GENOMIC DNA]</scope>
    <source>
        <strain evidence="3 4">KN852</strain>
    </source>
</reference>
<dbReference type="Gene3D" id="3.40.50.1110">
    <property type="entry name" value="SGNH hydrolase"/>
    <property type="match status" value="1"/>
</dbReference>
<dbReference type="EMBL" id="JABBNU010000004">
    <property type="protein sequence ID" value="NMM48157.1"/>
    <property type="molecule type" value="Genomic_DNA"/>
</dbReference>
<feature type="domain" description="SGNH hydrolase-type esterase" evidence="2">
    <location>
        <begin position="46"/>
        <end position="210"/>
    </location>
</feature>
<dbReference type="Pfam" id="PF13472">
    <property type="entry name" value="Lipase_GDSL_2"/>
    <property type="match status" value="1"/>
</dbReference>
<evidence type="ECO:0000313" key="4">
    <source>
        <dbReference type="Proteomes" id="UP000559010"/>
    </source>
</evidence>
<proteinExistence type="predicted"/>
<sequence>MIIILIGFITGCAGESSNQKQGKNSEEEKSESEVMEKDKKLSSILFFGNSLTAGLGVGSDESFPSVTGKLLDSLGYKYAIINAGISGETTASGLSRIEWVLDNSHFDIFVLELGANDGLRGIPVNETYRNLTEIIRKVKSSAPHAKILLTGMMVPPNMGPEYSAAFRSVFGRVSEEQNVTLLPFLLENVAGIDSLNQEDGIHPNVKGHRITAENVTRILTEKVL</sequence>
<dbReference type="InterPro" id="IPR036514">
    <property type="entry name" value="SGNH_hydro_sf"/>
</dbReference>
<evidence type="ECO:0000313" key="3">
    <source>
        <dbReference type="EMBL" id="NMM48157.1"/>
    </source>
</evidence>